<dbReference type="AlphaFoldDB" id="A0A4D7AS15"/>
<reference evidence="4" key="1">
    <citation type="submission" date="2018-12" db="EMBL/GenBank/DDBJ databases">
        <title>Dusodibacter welbiota gen. nov., sp. nov., isolated from human faeces and emended description of the Oscillibacter genus.</title>
        <authorList>
            <person name="Le Roy T."/>
            <person name="Van der Smissen P."/>
            <person name="Delzenne N."/>
            <person name="Muccioli G."/>
            <person name="Collet J.F."/>
            <person name="Cani P.D."/>
        </authorList>
    </citation>
    <scope>NUCLEOTIDE SEQUENCE [LARGE SCALE GENOMIC DNA]</scope>
    <source>
        <strain evidence="4">J115</strain>
    </source>
</reference>
<dbReference type="RefSeq" id="WP_136891566.1">
    <property type="nucleotide sequence ID" value="NZ_CP034413.3"/>
</dbReference>
<dbReference type="InterPro" id="IPR025377">
    <property type="entry name" value="DUF4367"/>
</dbReference>
<keyword evidence="1" id="KW-0472">Membrane</keyword>
<name>A0A4D7AS15_9FIRM</name>
<evidence type="ECO:0000256" key="1">
    <source>
        <dbReference type="SAM" id="Phobius"/>
    </source>
</evidence>
<dbReference type="Pfam" id="PF14285">
    <property type="entry name" value="DUF4367"/>
    <property type="match status" value="1"/>
</dbReference>
<gene>
    <name evidence="3" type="ORF">EIO64_14815</name>
</gene>
<evidence type="ECO:0000313" key="3">
    <source>
        <dbReference type="EMBL" id="QCI60328.1"/>
    </source>
</evidence>
<keyword evidence="1" id="KW-0812">Transmembrane</keyword>
<evidence type="ECO:0000259" key="2">
    <source>
        <dbReference type="Pfam" id="PF14285"/>
    </source>
</evidence>
<dbReference type="EMBL" id="CP034413">
    <property type="protein sequence ID" value="QCI60328.1"/>
    <property type="molecule type" value="Genomic_DNA"/>
</dbReference>
<dbReference type="Proteomes" id="UP000298642">
    <property type="component" value="Chromosome"/>
</dbReference>
<accession>A0A4D7AS15</accession>
<keyword evidence="4" id="KW-1185">Reference proteome</keyword>
<feature type="domain" description="DUF4367" evidence="2">
    <location>
        <begin position="206"/>
        <end position="288"/>
    </location>
</feature>
<proteinExistence type="predicted"/>
<organism evidence="3 4">
    <name type="scientific">Dysosmobacter welbionis</name>
    <dbReference type="NCBI Taxonomy" id="2093857"/>
    <lineage>
        <taxon>Bacteria</taxon>
        <taxon>Bacillati</taxon>
        <taxon>Bacillota</taxon>
        <taxon>Clostridia</taxon>
        <taxon>Eubacteriales</taxon>
        <taxon>Oscillospiraceae</taxon>
        <taxon>Dysosmobacter</taxon>
    </lineage>
</organism>
<dbReference type="KEGG" id="obj:EIO64_14815"/>
<feature type="transmembrane region" description="Helical" evidence="1">
    <location>
        <begin position="108"/>
        <end position="131"/>
    </location>
</feature>
<evidence type="ECO:0000313" key="4">
    <source>
        <dbReference type="Proteomes" id="UP000298642"/>
    </source>
</evidence>
<sequence>MPSDRNTAYPFLEQMRTEELEALLQQEFTAADGGEPDVDYIMAIMEVMKQRDANPPAAEVDVDAAWRDFKENYQGQASAYETEVLPERDSSHLDQITSPSPKKKSRRILRAAVITAACIVILCGAASAFGFDILQAFADWTAETFGFVTPGQEEAEAPQDDPYNTLRLAVSERTDLPVVPTWFPEDTELVGSISVVEQIGMIRLQGTFENSQEQFTIRIQIYDSVPEKYDDTYQIDSNSFELYEVDGITYYLMSNNDTNSVAWLNGVVEGHIQGHVSFDGLKKMVDSIQ</sequence>
<keyword evidence="1" id="KW-1133">Transmembrane helix</keyword>
<protein>
    <recommendedName>
        <fullName evidence="2">DUF4367 domain-containing protein</fullName>
    </recommendedName>
</protein>